<proteinExistence type="predicted"/>
<keyword evidence="3" id="KW-1185">Reference proteome</keyword>
<evidence type="ECO:0000256" key="1">
    <source>
        <dbReference type="SAM" id="MobiDB-lite"/>
    </source>
</evidence>
<organism evidence="2 3">
    <name type="scientific">Bifidobacterium jacchi</name>
    <dbReference type="NCBI Taxonomy" id="2490545"/>
    <lineage>
        <taxon>Bacteria</taxon>
        <taxon>Bacillati</taxon>
        <taxon>Actinomycetota</taxon>
        <taxon>Actinomycetes</taxon>
        <taxon>Bifidobacteriales</taxon>
        <taxon>Bifidobacteriaceae</taxon>
        <taxon>Bifidobacterium</taxon>
    </lineage>
</organism>
<dbReference type="Proteomes" id="UP000326336">
    <property type="component" value="Unassembled WGS sequence"/>
</dbReference>
<dbReference type="RefSeq" id="WP_151916082.1">
    <property type="nucleotide sequence ID" value="NZ_RQSP01000003.1"/>
</dbReference>
<protein>
    <submittedName>
        <fullName evidence="2">Uncharacterized protein</fullName>
    </submittedName>
</protein>
<dbReference type="EMBL" id="RQSP01000003">
    <property type="protein sequence ID" value="KAB5608388.1"/>
    <property type="molecule type" value="Genomic_DNA"/>
</dbReference>
<dbReference type="AlphaFoldDB" id="A0A5N5RM67"/>
<comment type="caution">
    <text evidence="2">The sequence shown here is derived from an EMBL/GenBank/DDBJ whole genome shotgun (WGS) entry which is preliminary data.</text>
</comment>
<gene>
    <name evidence="2" type="ORF">EHS19_01835</name>
</gene>
<feature type="region of interest" description="Disordered" evidence="1">
    <location>
        <begin position="71"/>
        <end position="147"/>
    </location>
</feature>
<name>A0A5N5RM67_9BIFI</name>
<evidence type="ECO:0000313" key="2">
    <source>
        <dbReference type="EMBL" id="KAB5608388.1"/>
    </source>
</evidence>
<accession>A0A5N5RM67</accession>
<feature type="compositionally biased region" description="Acidic residues" evidence="1">
    <location>
        <begin position="206"/>
        <end position="223"/>
    </location>
</feature>
<feature type="region of interest" description="Disordered" evidence="1">
    <location>
        <begin position="203"/>
        <end position="223"/>
    </location>
</feature>
<sequence>MPRYREDTLIDLCARPWAALTREHRRASVAFKRRTVGDAVTDAALRLIDGNGAASLTDACLHVLHDPRLAYHQPQTTPNEPQPASASEETDKKENTTMTTTAKTTVKTTTAKTKPQQEQQPAPQTEQQQPAPEPQQPQQERSEAVPARLDPEKDVRAALMHLVATTGTLVVSGASTYPLNLAVRAQSTLVDLLHDLHATGDGMIPDLDDLDLYDDDDDEEGAQ</sequence>
<feature type="compositionally biased region" description="Low complexity" evidence="1">
    <location>
        <begin position="96"/>
        <end position="130"/>
    </location>
</feature>
<feature type="compositionally biased region" description="Polar residues" evidence="1">
    <location>
        <begin position="73"/>
        <end position="87"/>
    </location>
</feature>
<reference evidence="2 3" key="1">
    <citation type="journal article" date="2019" name="Int. J. Syst. Evol. Microbiol.">
        <title>Bifidobacterium jacchi sp. nov., isolated from the faeces of a baby common marmoset (Callithrix jacchus).</title>
        <authorList>
            <person name="Modesto M."/>
            <person name="Watanabe K."/>
            <person name="Arita M."/>
            <person name="Satti M."/>
            <person name="Oki K."/>
            <person name="Sciavilla P."/>
            <person name="Patavino C."/>
            <person name="Camma C."/>
            <person name="Michelini S."/>
            <person name="Sgorbati B."/>
            <person name="Mattarelli P."/>
        </authorList>
    </citation>
    <scope>NUCLEOTIDE SEQUENCE [LARGE SCALE GENOMIC DNA]</scope>
    <source>
        <strain evidence="2 3">MRM 9.3</strain>
    </source>
</reference>
<evidence type="ECO:0000313" key="3">
    <source>
        <dbReference type="Proteomes" id="UP000326336"/>
    </source>
</evidence>